<dbReference type="EMBL" id="JBJJXE010000022">
    <property type="protein sequence ID" value="MFL1733080.1"/>
    <property type="molecule type" value="Genomic_DNA"/>
</dbReference>
<feature type="domain" description="YcaO" evidence="1">
    <location>
        <begin position="35"/>
        <end position="157"/>
    </location>
</feature>
<dbReference type="Proteomes" id="UP001624684">
    <property type="component" value="Unassembled WGS sequence"/>
</dbReference>
<sequence>MKEYELRVFDNPICSSLPCIHTIKCSKAPSTAVGGGKNNLQREKSAISEALELDTMFDMEADFIGIYSRNNELMINPSLFGHAIDISGKGIDWVLCKNLKGKERLIHRPTRNTKNFYAYTHTSNGISVHKSLELARNSAFMEIVERSYVTLFWNGKRKAKDY</sequence>
<dbReference type="RefSeq" id="WP_407069573.1">
    <property type="nucleotide sequence ID" value="NZ_JBJJXE010000022.1"/>
</dbReference>
<evidence type="ECO:0000259" key="1">
    <source>
        <dbReference type="Pfam" id="PF02624"/>
    </source>
</evidence>
<proteinExistence type="predicted"/>
<accession>A0ABW8UCV6</accession>
<evidence type="ECO:0000313" key="3">
    <source>
        <dbReference type="Proteomes" id="UP001624684"/>
    </source>
</evidence>
<organism evidence="2 3">
    <name type="scientific">Moraxella oculi</name>
    <dbReference type="NCBI Taxonomy" id="2940516"/>
    <lineage>
        <taxon>Bacteria</taxon>
        <taxon>Pseudomonadati</taxon>
        <taxon>Pseudomonadota</taxon>
        <taxon>Gammaproteobacteria</taxon>
        <taxon>Moraxellales</taxon>
        <taxon>Moraxellaceae</taxon>
        <taxon>Moraxella</taxon>
    </lineage>
</organism>
<reference evidence="2 3" key="1">
    <citation type="submission" date="2024-11" db="EMBL/GenBank/DDBJ databases">
        <title>First Report of Moraxella oculi in Brazil in an Infectious Bovine Keratoconjunctivitis Outbreak.</title>
        <authorList>
            <person name="Carvalho C.V."/>
            <person name="Domingues R."/>
            <person name="Coutinho C."/>
            <person name="Honorio N.T.B.S."/>
            <person name="Faza D.R.L.R."/>
            <person name="Carvalho W.A."/>
            <person name="Machado A.B.F."/>
            <person name="Martins M.F."/>
            <person name="Gaspar E.B."/>
        </authorList>
    </citation>
    <scope>NUCLEOTIDE SEQUENCE [LARGE SCALE GENOMIC DNA]</scope>
    <source>
        <strain evidence="2 3">2117LE</strain>
    </source>
</reference>
<dbReference type="InterPro" id="IPR003776">
    <property type="entry name" value="YcaO-like_dom"/>
</dbReference>
<dbReference type="Pfam" id="PF02624">
    <property type="entry name" value="YcaO"/>
    <property type="match status" value="1"/>
</dbReference>
<comment type="caution">
    <text evidence="2">The sequence shown here is derived from an EMBL/GenBank/DDBJ whole genome shotgun (WGS) entry which is preliminary data.</text>
</comment>
<dbReference type="Gene3D" id="3.30.1330.230">
    <property type="match status" value="1"/>
</dbReference>
<gene>
    <name evidence="2" type="ORF">ACJHVH_08820</name>
</gene>
<evidence type="ECO:0000313" key="2">
    <source>
        <dbReference type="EMBL" id="MFL1733080.1"/>
    </source>
</evidence>
<keyword evidence="3" id="KW-1185">Reference proteome</keyword>
<protein>
    <submittedName>
        <fullName evidence="2">YcaO-like family protein</fullName>
    </submittedName>
</protein>
<name>A0ABW8UCV6_9GAMM</name>